<feature type="domain" description="C2H2-type" evidence="3">
    <location>
        <begin position="93"/>
        <end position="121"/>
    </location>
</feature>
<proteinExistence type="predicted"/>
<dbReference type="OrthoDB" id="4507at2759"/>
<protein>
    <recommendedName>
        <fullName evidence="3">C2H2-type domain-containing protein</fullName>
    </recommendedName>
</protein>
<dbReference type="GeneID" id="20248126"/>
<dbReference type="RefSeq" id="XP_009066651.1">
    <property type="nucleotide sequence ID" value="XM_009068403.1"/>
</dbReference>
<organism evidence="4 5">
    <name type="scientific">Lottia gigantea</name>
    <name type="common">Giant owl limpet</name>
    <dbReference type="NCBI Taxonomy" id="225164"/>
    <lineage>
        <taxon>Eukaryota</taxon>
        <taxon>Metazoa</taxon>
        <taxon>Spiralia</taxon>
        <taxon>Lophotrochozoa</taxon>
        <taxon>Mollusca</taxon>
        <taxon>Gastropoda</taxon>
        <taxon>Patellogastropoda</taxon>
        <taxon>Lottioidea</taxon>
        <taxon>Lottiidae</taxon>
        <taxon>Lottia</taxon>
    </lineage>
</organism>
<keyword evidence="1" id="KW-0863">Zinc-finger</keyword>
<dbReference type="InterPro" id="IPR013087">
    <property type="entry name" value="Znf_C2H2_type"/>
</dbReference>
<dbReference type="KEGG" id="lgi:LOTGIDRAFT_229846"/>
<gene>
    <name evidence="4" type="ORF">LOTGIDRAFT_229846</name>
</gene>
<dbReference type="OMA" id="YLHQREM"/>
<dbReference type="GO" id="GO:0008270">
    <property type="term" value="F:zinc ion binding"/>
    <property type="evidence" value="ECO:0007669"/>
    <property type="project" value="UniProtKB-KW"/>
</dbReference>
<sequence>MKFKIMDLIQNSLDYLSEKWEGEDYCVIVKAEDEIKRCNRQKSRIVRNVINTKIVKEFDKLDVELPVTCPLHPHHDIYRIQESHKYMETISKWTCLYCGKAFVAEDYLDRHFINRHSTEIKIHNSTQCLADYCDVFRCDIIAGFRKPDFWDLALCMEDDMEESAKDCVKLMDNCIPKHITANETKYFKKLLEEAVCSYLTCNKYWEIPKTETPDGKIAVYVVLAILIAFGLVVYYCVFYQFYYTDTFSDSIVYDPTPRGNHRMTPYYEVRQRAMARNVQT</sequence>
<dbReference type="Proteomes" id="UP000030746">
    <property type="component" value="Unassembled WGS sequence"/>
</dbReference>
<dbReference type="PANTHER" id="PTHR21385">
    <property type="entry name" value="ZINC FINGER PROTEIN-RELATED"/>
    <property type="match status" value="1"/>
</dbReference>
<evidence type="ECO:0000313" key="5">
    <source>
        <dbReference type="Proteomes" id="UP000030746"/>
    </source>
</evidence>
<name>V3ZKG0_LOTGI</name>
<dbReference type="PANTHER" id="PTHR21385:SF0">
    <property type="entry name" value="RE51073P"/>
    <property type="match status" value="1"/>
</dbReference>
<accession>V3ZKG0</accession>
<evidence type="ECO:0000256" key="1">
    <source>
        <dbReference type="PROSITE-ProRule" id="PRU00042"/>
    </source>
</evidence>
<dbReference type="CTD" id="20248126"/>
<dbReference type="AlphaFoldDB" id="V3ZKG0"/>
<feature type="transmembrane region" description="Helical" evidence="2">
    <location>
        <begin position="217"/>
        <end position="242"/>
    </location>
</feature>
<dbReference type="EMBL" id="KB203854">
    <property type="protein sequence ID" value="ESO82860.1"/>
    <property type="molecule type" value="Genomic_DNA"/>
</dbReference>
<evidence type="ECO:0000259" key="3">
    <source>
        <dbReference type="PROSITE" id="PS50157"/>
    </source>
</evidence>
<evidence type="ECO:0000313" key="4">
    <source>
        <dbReference type="EMBL" id="ESO82860.1"/>
    </source>
</evidence>
<keyword evidence="1" id="KW-0479">Metal-binding</keyword>
<keyword evidence="1" id="KW-0862">Zinc</keyword>
<keyword evidence="2" id="KW-0472">Membrane</keyword>
<keyword evidence="2" id="KW-1133">Transmembrane helix</keyword>
<keyword evidence="5" id="KW-1185">Reference proteome</keyword>
<reference evidence="4 5" key="1">
    <citation type="journal article" date="2013" name="Nature">
        <title>Insights into bilaterian evolution from three spiralian genomes.</title>
        <authorList>
            <person name="Simakov O."/>
            <person name="Marletaz F."/>
            <person name="Cho S.J."/>
            <person name="Edsinger-Gonzales E."/>
            <person name="Havlak P."/>
            <person name="Hellsten U."/>
            <person name="Kuo D.H."/>
            <person name="Larsson T."/>
            <person name="Lv J."/>
            <person name="Arendt D."/>
            <person name="Savage R."/>
            <person name="Osoegawa K."/>
            <person name="de Jong P."/>
            <person name="Grimwood J."/>
            <person name="Chapman J.A."/>
            <person name="Shapiro H."/>
            <person name="Aerts A."/>
            <person name="Otillar R.P."/>
            <person name="Terry A.Y."/>
            <person name="Boore J.L."/>
            <person name="Grigoriev I.V."/>
            <person name="Lindberg D.R."/>
            <person name="Seaver E.C."/>
            <person name="Weisblat D.A."/>
            <person name="Putnam N.H."/>
            <person name="Rokhsar D.S."/>
        </authorList>
    </citation>
    <scope>NUCLEOTIDE SEQUENCE [LARGE SCALE GENOMIC DNA]</scope>
</reference>
<keyword evidence="2" id="KW-0812">Transmembrane</keyword>
<dbReference type="PROSITE" id="PS50157">
    <property type="entry name" value="ZINC_FINGER_C2H2_2"/>
    <property type="match status" value="1"/>
</dbReference>
<dbReference type="HOGENOM" id="CLU_1084070_0_0_1"/>
<dbReference type="PROSITE" id="PS00028">
    <property type="entry name" value="ZINC_FINGER_C2H2_1"/>
    <property type="match status" value="1"/>
</dbReference>
<evidence type="ECO:0000256" key="2">
    <source>
        <dbReference type="SAM" id="Phobius"/>
    </source>
</evidence>